<keyword evidence="3" id="KW-1003">Cell membrane</keyword>
<evidence type="ECO:0000256" key="6">
    <source>
        <dbReference type="ARBA" id="ARBA00023136"/>
    </source>
</evidence>
<evidence type="ECO:0000256" key="5">
    <source>
        <dbReference type="ARBA" id="ARBA00022989"/>
    </source>
</evidence>
<evidence type="ECO:0000256" key="4">
    <source>
        <dbReference type="ARBA" id="ARBA00022692"/>
    </source>
</evidence>
<organism evidence="9 10">
    <name type="scientific">Salinibacillus kushneri</name>
    <dbReference type="NCBI Taxonomy" id="237682"/>
    <lineage>
        <taxon>Bacteria</taxon>
        <taxon>Bacillati</taxon>
        <taxon>Bacillota</taxon>
        <taxon>Bacilli</taxon>
        <taxon>Bacillales</taxon>
        <taxon>Bacillaceae</taxon>
        <taxon>Salinibacillus</taxon>
    </lineage>
</organism>
<dbReference type="Pfam" id="PF01757">
    <property type="entry name" value="Acyl_transf_3"/>
    <property type="match status" value="1"/>
</dbReference>
<keyword evidence="9" id="KW-0808">Transferase</keyword>
<dbReference type="InterPro" id="IPR002656">
    <property type="entry name" value="Acyl_transf_3_dom"/>
</dbReference>
<protein>
    <submittedName>
        <fullName evidence="9">Surface polysaccharide O-acyltransferase, integral membrane enzyme</fullName>
    </submittedName>
</protein>
<feature type="transmembrane region" description="Helical" evidence="7">
    <location>
        <begin position="270"/>
        <end position="291"/>
    </location>
</feature>
<dbReference type="PANTHER" id="PTHR40074">
    <property type="entry name" value="O-ACETYLTRANSFERASE WECH"/>
    <property type="match status" value="1"/>
</dbReference>
<dbReference type="AlphaFoldDB" id="A0A1H9ZFF6"/>
<feature type="domain" description="Acyltransferase 3" evidence="8">
    <location>
        <begin position="4"/>
        <end position="350"/>
    </location>
</feature>
<evidence type="ECO:0000256" key="1">
    <source>
        <dbReference type="ARBA" id="ARBA00004651"/>
    </source>
</evidence>
<evidence type="ECO:0000313" key="10">
    <source>
        <dbReference type="Proteomes" id="UP000199095"/>
    </source>
</evidence>
<dbReference type="PANTHER" id="PTHR40074:SF2">
    <property type="entry name" value="O-ACETYLTRANSFERASE WECH"/>
    <property type="match status" value="1"/>
</dbReference>
<dbReference type="RefSeq" id="WP_177167141.1">
    <property type="nucleotide sequence ID" value="NZ_FOHJ01000001.1"/>
</dbReference>
<name>A0A1H9ZFF6_9BACI</name>
<accession>A0A1H9ZFF6</accession>
<reference evidence="10" key="1">
    <citation type="submission" date="2016-10" db="EMBL/GenBank/DDBJ databases">
        <authorList>
            <person name="Varghese N."/>
            <person name="Submissions S."/>
        </authorList>
    </citation>
    <scope>NUCLEOTIDE SEQUENCE [LARGE SCALE GENOMIC DNA]</scope>
    <source>
        <strain evidence="10">CGMCC 1.3566</strain>
    </source>
</reference>
<proteinExistence type="inferred from homology"/>
<feature type="transmembrane region" description="Helical" evidence="7">
    <location>
        <begin position="46"/>
        <end position="67"/>
    </location>
</feature>
<evidence type="ECO:0000256" key="2">
    <source>
        <dbReference type="ARBA" id="ARBA00007400"/>
    </source>
</evidence>
<feature type="transmembrane region" description="Helical" evidence="7">
    <location>
        <begin position="12"/>
        <end position="34"/>
    </location>
</feature>
<dbReference type="STRING" id="237682.SAMN05421676_101496"/>
<feature type="transmembrane region" description="Helical" evidence="7">
    <location>
        <begin position="207"/>
        <end position="225"/>
    </location>
</feature>
<keyword evidence="4 7" id="KW-0812">Transmembrane</keyword>
<feature type="transmembrane region" description="Helical" evidence="7">
    <location>
        <begin position="237"/>
        <end position="258"/>
    </location>
</feature>
<feature type="transmembrane region" description="Helical" evidence="7">
    <location>
        <begin position="303"/>
        <end position="321"/>
    </location>
</feature>
<dbReference type="GO" id="GO:0016413">
    <property type="term" value="F:O-acetyltransferase activity"/>
    <property type="evidence" value="ECO:0007669"/>
    <property type="project" value="TreeGrafter"/>
</dbReference>
<evidence type="ECO:0000259" key="8">
    <source>
        <dbReference type="Pfam" id="PF01757"/>
    </source>
</evidence>
<feature type="transmembrane region" description="Helical" evidence="7">
    <location>
        <begin position="170"/>
        <end position="195"/>
    </location>
</feature>
<evidence type="ECO:0000256" key="7">
    <source>
        <dbReference type="SAM" id="Phobius"/>
    </source>
</evidence>
<keyword evidence="10" id="KW-1185">Reference proteome</keyword>
<keyword evidence="9" id="KW-0012">Acyltransferase</keyword>
<evidence type="ECO:0000256" key="3">
    <source>
        <dbReference type="ARBA" id="ARBA00022475"/>
    </source>
</evidence>
<feature type="transmembrane region" description="Helical" evidence="7">
    <location>
        <begin position="88"/>
        <end position="108"/>
    </location>
</feature>
<feature type="transmembrane region" description="Helical" evidence="7">
    <location>
        <begin position="333"/>
        <end position="351"/>
    </location>
</feature>
<sequence length="377" mass="44088">MERNYAIDYFKFFAMFFIVCIHTSPFDGSTFLGINGAHISFLIDTFARFGVPFFFMVSGYLLGQKLLTTNNNKVYFRKYLKKLVKLFLYWYLFYVLYGLAITVLKAVVNGVNIKTEVLSYLTSYFGIEETIRFILYGDGAPSSYQLWYLPALIWCVLIVYVFAKLNKLNILLCISLCLNIIGLFGQTYSGIYNLVIFDVNVPTRDGLFFGLLYTTLGCSFAYHYNWIKQKLSHIKSLTLIILFLIFSLTQLIERRIAIVYWPDEIRGEDFYVSTIFLSIVLFLFVMKNNYIGRNSVLSKIGKNAVGIYVSHTVFINLTNLFFDYLDINIREYFIFHLLFTPLVFITAYLFYNTLQIIKQKVRVYFKNMNTKSINNFD</sequence>
<comment type="subcellular location">
    <subcellularLocation>
        <location evidence="1">Cell membrane</location>
        <topology evidence="1">Multi-pass membrane protein</topology>
    </subcellularLocation>
</comment>
<keyword evidence="5 7" id="KW-1133">Transmembrane helix</keyword>
<dbReference type="GO" id="GO:0005886">
    <property type="term" value="C:plasma membrane"/>
    <property type="evidence" value="ECO:0007669"/>
    <property type="project" value="UniProtKB-SubCell"/>
</dbReference>
<feature type="transmembrane region" description="Helical" evidence="7">
    <location>
        <begin position="146"/>
        <end position="163"/>
    </location>
</feature>
<comment type="similarity">
    <text evidence="2">Belongs to the acyltransferase 3 family.</text>
</comment>
<dbReference type="EMBL" id="FOHJ01000001">
    <property type="protein sequence ID" value="SES80328.1"/>
    <property type="molecule type" value="Genomic_DNA"/>
</dbReference>
<keyword evidence="6 7" id="KW-0472">Membrane</keyword>
<dbReference type="Proteomes" id="UP000199095">
    <property type="component" value="Unassembled WGS sequence"/>
</dbReference>
<dbReference type="GO" id="GO:0009246">
    <property type="term" value="P:enterobacterial common antigen biosynthetic process"/>
    <property type="evidence" value="ECO:0007669"/>
    <property type="project" value="TreeGrafter"/>
</dbReference>
<evidence type="ECO:0000313" key="9">
    <source>
        <dbReference type="EMBL" id="SES80328.1"/>
    </source>
</evidence>
<gene>
    <name evidence="9" type="ORF">SAMN05421676_101496</name>
</gene>